<dbReference type="AlphaFoldDB" id="A0A9K3DCW5"/>
<feature type="non-terminal residue" evidence="1">
    <location>
        <position position="1"/>
    </location>
</feature>
<accession>A0A9K3DCW5</accession>
<gene>
    <name evidence="1" type="ORF">KIPB_014916</name>
</gene>
<proteinExistence type="predicted"/>
<keyword evidence="2" id="KW-1185">Reference proteome</keyword>
<evidence type="ECO:0000313" key="2">
    <source>
        <dbReference type="Proteomes" id="UP000265618"/>
    </source>
</evidence>
<name>A0A9K3DCW5_9EUKA</name>
<comment type="caution">
    <text evidence="1">The sequence shown here is derived from an EMBL/GenBank/DDBJ whole genome shotgun (WGS) entry which is preliminary data.</text>
</comment>
<dbReference type="Proteomes" id="UP000265618">
    <property type="component" value="Unassembled WGS sequence"/>
</dbReference>
<organism evidence="1 2">
    <name type="scientific">Kipferlia bialata</name>
    <dbReference type="NCBI Taxonomy" id="797122"/>
    <lineage>
        <taxon>Eukaryota</taxon>
        <taxon>Metamonada</taxon>
        <taxon>Carpediemonas-like organisms</taxon>
        <taxon>Kipferlia</taxon>
    </lineage>
</organism>
<sequence>IVYIGVRTCTTSWVGVLDLVSGSWTQCGVLKVLLSHPILLREGVYLVAVRHNYTDNVYSLGKRAVANDLRGGLSTGPWYVMTIDTERLQSSGRLLTPEMLGFE</sequence>
<reference evidence="1 2" key="1">
    <citation type="journal article" date="2018" name="PLoS ONE">
        <title>The draft genome of Kipferlia bialata reveals reductive genome evolution in fornicate parasites.</title>
        <authorList>
            <person name="Tanifuji G."/>
            <person name="Takabayashi S."/>
            <person name="Kume K."/>
            <person name="Takagi M."/>
            <person name="Nakayama T."/>
            <person name="Kamikawa R."/>
            <person name="Inagaki Y."/>
            <person name="Hashimoto T."/>
        </authorList>
    </citation>
    <scope>NUCLEOTIDE SEQUENCE [LARGE SCALE GENOMIC DNA]</scope>
    <source>
        <strain evidence="1">NY0173</strain>
    </source>
</reference>
<evidence type="ECO:0000313" key="1">
    <source>
        <dbReference type="EMBL" id="GIQ91583.1"/>
    </source>
</evidence>
<protein>
    <submittedName>
        <fullName evidence="1">Uncharacterized protein</fullName>
    </submittedName>
</protein>
<dbReference type="EMBL" id="BDIP01007985">
    <property type="protein sequence ID" value="GIQ91583.1"/>
    <property type="molecule type" value="Genomic_DNA"/>
</dbReference>